<comment type="caution">
    <text evidence="2">The sequence shown here is derived from an EMBL/GenBank/DDBJ whole genome shotgun (WGS) entry which is preliminary data.</text>
</comment>
<evidence type="ECO:0000313" key="3">
    <source>
        <dbReference type="Proteomes" id="UP001224622"/>
    </source>
</evidence>
<dbReference type="RefSeq" id="WP_255519147.1">
    <property type="nucleotide sequence ID" value="NZ_JAVGCU010000030.1"/>
</dbReference>
<protein>
    <recommendedName>
        <fullName evidence="4">Lipoprotein</fullName>
    </recommendedName>
</protein>
<dbReference type="Proteomes" id="UP001224622">
    <property type="component" value="Unassembled WGS sequence"/>
</dbReference>
<sequence>MKIIAGTLLIILLAGCSTVSVSGSGGSSGRSTATIGIGSGVRL</sequence>
<accession>A0AAJ2D8Z8</accession>
<evidence type="ECO:0000313" key="2">
    <source>
        <dbReference type="EMBL" id="MDQ9126579.1"/>
    </source>
</evidence>
<gene>
    <name evidence="2" type="ORF">RDT67_09060</name>
</gene>
<evidence type="ECO:0008006" key="4">
    <source>
        <dbReference type="Google" id="ProtNLM"/>
    </source>
</evidence>
<reference evidence="2" key="1">
    <citation type="submission" date="2023-08" db="EMBL/GenBank/DDBJ databases">
        <title>The Comparative Genomic Analysis of Yersiniaceae from Polar Regions.</title>
        <authorList>
            <person name="Goncharov A."/>
            <person name="Aslanov B."/>
            <person name="Kolodzhieva V."/>
            <person name="Azarov D."/>
            <person name="Mochov A."/>
            <person name="Lebedeva E."/>
        </authorList>
    </citation>
    <scope>NUCLEOTIDE SEQUENCE</scope>
    <source>
        <strain evidence="2">Vf</strain>
    </source>
</reference>
<name>A0AAJ2D8Z8_SERFO</name>
<proteinExistence type="predicted"/>
<dbReference type="PROSITE" id="PS51257">
    <property type="entry name" value="PROKAR_LIPOPROTEIN"/>
    <property type="match status" value="1"/>
</dbReference>
<feature type="region of interest" description="Disordered" evidence="1">
    <location>
        <begin position="21"/>
        <end position="43"/>
    </location>
</feature>
<dbReference type="AlphaFoldDB" id="A0AAJ2D8Z8"/>
<evidence type="ECO:0000256" key="1">
    <source>
        <dbReference type="SAM" id="MobiDB-lite"/>
    </source>
</evidence>
<organism evidence="2 3">
    <name type="scientific">Serratia fonticola</name>
    <dbReference type="NCBI Taxonomy" id="47917"/>
    <lineage>
        <taxon>Bacteria</taxon>
        <taxon>Pseudomonadati</taxon>
        <taxon>Pseudomonadota</taxon>
        <taxon>Gammaproteobacteria</taxon>
        <taxon>Enterobacterales</taxon>
        <taxon>Yersiniaceae</taxon>
        <taxon>Serratia</taxon>
    </lineage>
</organism>
<dbReference type="EMBL" id="JAVIGA010000007">
    <property type="protein sequence ID" value="MDQ9126579.1"/>
    <property type="molecule type" value="Genomic_DNA"/>
</dbReference>